<evidence type="ECO:0000256" key="4">
    <source>
        <dbReference type="ARBA" id="ARBA00022801"/>
    </source>
</evidence>
<name>A0A7C6Z5V9_9FIRM</name>
<evidence type="ECO:0000313" key="9">
    <source>
        <dbReference type="EMBL" id="HHY27881.1"/>
    </source>
</evidence>
<sequence>MCGRLILSNPMDILVRFQVSEANLTPRYNMAPSQDIPVIINDGSNRLAMYRWGLIPYWAKDISIGNQLINARGETVYEKPSFKYSLPRRRCLVVADGFYEWRKEGSRKYPYRITLKNNELFGLAGLWDTWTSPAGEVIHSCTIITTTANELIQPLHDRMPVILSREAESIWLDPNVTDSQLLKSLLTPYPAEQMSVYEVTSRVNSPKFDDPECLVAAVPRLF</sequence>
<keyword evidence="6" id="KW-0238">DNA-binding</keyword>
<dbReference type="GO" id="GO:0003697">
    <property type="term" value="F:single-stranded DNA binding"/>
    <property type="evidence" value="ECO:0007669"/>
    <property type="project" value="InterPro"/>
</dbReference>
<comment type="caution">
    <text evidence="9">The sequence shown here is derived from an EMBL/GenBank/DDBJ whole genome shotgun (WGS) entry which is preliminary data.</text>
</comment>
<evidence type="ECO:0000256" key="7">
    <source>
        <dbReference type="ARBA" id="ARBA00023239"/>
    </source>
</evidence>
<keyword evidence="4 8" id="KW-0378">Hydrolase</keyword>
<accession>A0A7C6Z5V9</accession>
<dbReference type="AlphaFoldDB" id="A0A7C6Z5V9"/>
<keyword evidence="2 8" id="KW-0645">Protease</keyword>
<evidence type="ECO:0000256" key="2">
    <source>
        <dbReference type="ARBA" id="ARBA00022670"/>
    </source>
</evidence>
<evidence type="ECO:0000256" key="3">
    <source>
        <dbReference type="ARBA" id="ARBA00022763"/>
    </source>
</evidence>
<dbReference type="SUPFAM" id="SSF143081">
    <property type="entry name" value="BB1717-like"/>
    <property type="match status" value="1"/>
</dbReference>
<dbReference type="EMBL" id="DUTF01000311">
    <property type="protein sequence ID" value="HHY27881.1"/>
    <property type="molecule type" value="Genomic_DNA"/>
</dbReference>
<proteinExistence type="inferred from homology"/>
<keyword evidence="3" id="KW-0227">DNA damage</keyword>
<evidence type="ECO:0000256" key="1">
    <source>
        <dbReference type="ARBA" id="ARBA00008136"/>
    </source>
</evidence>
<comment type="similarity">
    <text evidence="1 8">Belongs to the SOS response-associated peptidase family.</text>
</comment>
<evidence type="ECO:0000313" key="10">
    <source>
        <dbReference type="Proteomes" id="UP000553059"/>
    </source>
</evidence>
<dbReference type="Proteomes" id="UP000553059">
    <property type="component" value="Unassembled WGS sequence"/>
</dbReference>
<dbReference type="GO" id="GO:0106300">
    <property type="term" value="P:protein-DNA covalent cross-linking repair"/>
    <property type="evidence" value="ECO:0007669"/>
    <property type="project" value="InterPro"/>
</dbReference>
<dbReference type="Pfam" id="PF02586">
    <property type="entry name" value="SRAP"/>
    <property type="match status" value="1"/>
</dbReference>
<dbReference type="InterPro" id="IPR003738">
    <property type="entry name" value="SRAP"/>
</dbReference>
<evidence type="ECO:0000256" key="6">
    <source>
        <dbReference type="ARBA" id="ARBA00023125"/>
    </source>
</evidence>
<dbReference type="PANTHER" id="PTHR13604:SF0">
    <property type="entry name" value="ABASIC SITE PROCESSING PROTEIN HMCES"/>
    <property type="match status" value="1"/>
</dbReference>
<keyword evidence="5" id="KW-0190">Covalent protein-DNA linkage</keyword>
<dbReference type="InterPro" id="IPR036590">
    <property type="entry name" value="SRAP-like"/>
</dbReference>
<protein>
    <recommendedName>
        <fullName evidence="8">Abasic site processing protein</fullName>
        <ecNumber evidence="8">3.4.-.-</ecNumber>
    </recommendedName>
</protein>
<gene>
    <name evidence="9" type="ORF">GX523_14285</name>
</gene>
<dbReference type="GO" id="GO:0016829">
    <property type="term" value="F:lyase activity"/>
    <property type="evidence" value="ECO:0007669"/>
    <property type="project" value="UniProtKB-KW"/>
</dbReference>
<dbReference type="Gene3D" id="3.90.1680.10">
    <property type="entry name" value="SOS response associated peptidase-like"/>
    <property type="match status" value="1"/>
</dbReference>
<dbReference type="EC" id="3.4.-.-" evidence="8"/>
<dbReference type="GO" id="GO:0006508">
    <property type="term" value="P:proteolysis"/>
    <property type="evidence" value="ECO:0007669"/>
    <property type="project" value="UniProtKB-KW"/>
</dbReference>
<reference evidence="9 10" key="1">
    <citation type="journal article" date="2020" name="Biotechnol. Biofuels">
        <title>New insights from the biogas microbiome by comprehensive genome-resolved metagenomics of nearly 1600 species originating from multiple anaerobic digesters.</title>
        <authorList>
            <person name="Campanaro S."/>
            <person name="Treu L."/>
            <person name="Rodriguez-R L.M."/>
            <person name="Kovalovszki A."/>
            <person name="Ziels R.M."/>
            <person name="Maus I."/>
            <person name="Zhu X."/>
            <person name="Kougias P.G."/>
            <person name="Basile A."/>
            <person name="Luo G."/>
            <person name="Schluter A."/>
            <person name="Konstantinidis K.T."/>
            <person name="Angelidaki I."/>
        </authorList>
    </citation>
    <scope>NUCLEOTIDE SEQUENCE [LARGE SCALE GENOMIC DNA]</scope>
    <source>
        <strain evidence="9">AS05jafATM_4</strain>
    </source>
</reference>
<organism evidence="9 10">
    <name type="scientific">Desulfitobacterium dehalogenans</name>
    <dbReference type="NCBI Taxonomy" id="36854"/>
    <lineage>
        <taxon>Bacteria</taxon>
        <taxon>Bacillati</taxon>
        <taxon>Bacillota</taxon>
        <taxon>Clostridia</taxon>
        <taxon>Eubacteriales</taxon>
        <taxon>Desulfitobacteriaceae</taxon>
        <taxon>Desulfitobacterium</taxon>
    </lineage>
</organism>
<keyword evidence="7" id="KW-0456">Lyase</keyword>
<dbReference type="GO" id="GO:0008233">
    <property type="term" value="F:peptidase activity"/>
    <property type="evidence" value="ECO:0007669"/>
    <property type="project" value="UniProtKB-KW"/>
</dbReference>
<evidence type="ECO:0000256" key="5">
    <source>
        <dbReference type="ARBA" id="ARBA00023124"/>
    </source>
</evidence>
<evidence type="ECO:0000256" key="8">
    <source>
        <dbReference type="RuleBase" id="RU364100"/>
    </source>
</evidence>
<dbReference type="PANTHER" id="PTHR13604">
    <property type="entry name" value="DC12-RELATED"/>
    <property type="match status" value="1"/>
</dbReference>